<evidence type="ECO:0000256" key="7">
    <source>
        <dbReference type="SAM" id="Phobius"/>
    </source>
</evidence>
<dbReference type="InterPro" id="IPR007267">
    <property type="entry name" value="GtrA_DPMS_TM"/>
</dbReference>
<keyword evidence="4 7" id="KW-1133">Transmembrane helix</keyword>
<reference evidence="10" key="1">
    <citation type="submission" date="2018-05" db="EMBL/GenBank/DDBJ databases">
        <title>Zavarzinia sp. HR-AS.</title>
        <authorList>
            <person name="Lee Y."/>
            <person name="Jeon C.O."/>
        </authorList>
    </citation>
    <scope>NUCLEOTIDE SEQUENCE [LARGE SCALE GENOMIC DNA]</scope>
    <source>
        <strain evidence="10">DSM 1231</strain>
    </source>
</reference>
<feature type="transmembrane region" description="Helical" evidence="7">
    <location>
        <begin position="113"/>
        <end position="132"/>
    </location>
</feature>
<evidence type="ECO:0000313" key="9">
    <source>
        <dbReference type="EMBL" id="PWR22369.1"/>
    </source>
</evidence>
<comment type="caution">
    <text evidence="9">The sequence shown here is derived from an EMBL/GenBank/DDBJ whole genome shotgun (WGS) entry which is preliminary data.</text>
</comment>
<gene>
    <name evidence="9" type="ORF">DKG75_10495</name>
</gene>
<feature type="domain" description="GtrA/DPMS transmembrane" evidence="8">
    <location>
        <begin position="19"/>
        <end position="138"/>
    </location>
</feature>
<dbReference type="OrthoDB" id="7360864at2"/>
<evidence type="ECO:0000256" key="2">
    <source>
        <dbReference type="ARBA" id="ARBA00009399"/>
    </source>
</evidence>
<evidence type="ECO:0000313" key="10">
    <source>
        <dbReference type="Proteomes" id="UP000246077"/>
    </source>
</evidence>
<dbReference type="Proteomes" id="UP000246077">
    <property type="component" value="Unassembled WGS sequence"/>
</dbReference>
<dbReference type="PANTHER" id="PTHR38459">
    <property type="entry name" value="PROPHAGE BACTOPRENOL-LINKED GLUCOSE TRANSLOCASE HOMOLOG"/>
    <property type="match status" value="1"/>
</dbReference>
<dbReference type="GO" id="GO:0005886">
    <property type="term" value="C:plasma membrane"/>
    <property type="evidence" value="ECO:0007669"/>
    <property type="project" value="TreeGrafter"/>
</dbReference>
<evidence type="ECO:0000256" key="3">
    <source>
        <dbReference type="ARBA" id="ARBA00022692"/>
    </source>
</evidence>
<evidence type="ECO:0000256" key="6">
    <source>
        <dbReference type="SAM" id="MobiDB-lite"/>
    </source>
</evidence>
<feature type="region of interest" description="Disordered" evidence="6">
    <location>
        <begin position="142"/>
        <end position="182"/>
    </location>
</feature>
<keyword evidence="3 7" id="KW-0812">Transmembrane</keyword>
<feature type="transmembrane region" description="Helical" evidence="7">
    <location>
        <begin position="51"/>
        <end position="70"/>
    </location>
</feature>
<protein>
    <submittedName>
        <fullName evidence="9">GtrA family protein</fullName>
    </submittedName>
</protein>
<keyword evidence="10" id="KW-1185">Reference proteome</keyword>
<dbReference type="EMBL" id="QGLF01000002">
    <property type="protein sequence ID" value="PWR22369.1"/>
    <property type="molecule type" value="Genomic_DNA"/>
</dbReference>
<dbReference type="PANTHER" id="PTHR38459:SF1">
    <property type="entry name" value="PROPHAGE BACTOPRENOL-LINKED GLUCOSE TRANSLOCASE HOMOLOG"/>
    <property type="match status" value="1"/>
</dbReference>
<organism evidence="9 10">
    <name type="scientific">Zavarzinia compransoris</name>
    <dbReference type="NCBI Taxonomy" id="1264899"/>
    <lineage>
        <taxon>Bacteria</taxon>
        <taxon>Pseudomonadati</taxon>
        <taxon>Pseudomonadota</taxon>
        <taxon>Alphaproteobacteria</taxon>
        <taxon>Rhodospirillales</taxon>
        <taxon>Zavarziniaceae</taxon>
        <taxon>Zavarzinia</taxon>
    </lineage>
</organism>
<keyword evidence="5 7" id="KW-0472">Membrane</keyword>
<evidence type="ECO:0000256" key="1">
    <source>
        <dbReference type="ARBA" id="ARBA00004141"/>
    </source>
</evidence>
<feature type="transmembrane region" description="Helical" evidence="7">
    <location>
        <begin position="82"/>
        <end position="107"/>
    </location>
</feature>
<dbReference type="AlphaFoldDB" id="A0A317E5R6"/>
<name>A0A317E5R6_9PROT</name>
<dbReference type="InterPro" id="IPR051401">
    <property type="entry name" value="GtrA_CellWall_Glycosyl"/>
</dbReference>
<dbReference type="GO" id="GO:0000271">
    <property type="term" value="P:polysaccharide biosynthetic process"/>
    <property type="evidence" value="ECO:0007669"/>
    <property type="project" value="InterPro"/>
</dbReference>
<evidence type="ECO:0000256" key="5">
    <source>
        <dbReference type="ARBA" id="ARBA00023136"/>
    </source>
</evidence>
<comment type="similarity">
    <text evidence="2">Belongs to the GtrA family.</text>
</comment>
<evidence type="ECO:0000256" key="4">
    <source>
        <dbReference type="ARBA" id="ARBA00022989"/>
    </source>
</evidence>
<comment type="subcellular location">
    <subcellularLocation>
        <location evidence="1">Membrane</location>
        <topology evidence="1">Multi-pass membrane protein</topology>
    </subcellularLocation>
</comment>
<evidence type="ECO:0000259" key="8">
    <source>
        <dbReference type="Pfam" id="PF04138"/>
    </source>
</evidence>
<sequence>MLSSLRPRIEAFLRGRFFRFALIGTGGALVDVAALYLALHLLGLGLYGGRVFSFLCAVTFTFFANRAITFRDSAKVPLLRHWLIFATSQLGGLSANYAVYAAMVTWWGLARDIPAIAVAFGSIAGLAFNYMAASRLVFRSPPHPGPLPQGGEGVDAASPSPLRGEGRGEGQAPAVRPEADKR</sequence>
<dbReference type="RefSeq" id="WP_109921013.1">
    <property type="nucleotide sequence ID" value="NZ_QGLF01000002.1"/>
</dbReference>
<feature type="transmembrane region" description="Helical" evidence="7">
    <location>
        <begin position="20"/>
        <end position="39"/>
    </location>
</feature>
<proteinExistence type="inferred from homology"/>
<accession>A0A317E5R6</accession>
<dbReference type="Pfam" id="PF04138">
    <property type="entry name" value="GtrA_DPMS_TM"/>
    <property type="match status" value="1"/>
</dbReference>